<feature type="transmembrane region" description="Helical" evidence="4">
    <location>
        <begin position="196"/>
        <end position="216"/>
    </location>
</feature>
<gene>
    <name evidence="6" type="ORF">RDB_LOCUS25052</name>
</gene>
<feature type="domain" description="Major facilitator superfamily (MFS) profile" evidence="5">
    <location>
        <begin position="305"/>
        <end position="508"/>
    </location>
</feature>
<dbReference type="PANTHER" id="PTHR11360">
    <property type="entry name" value="MONOCARBOXYLATE TRANSPORTER"/>
    <property type="match status" value="1"/>
</dbReference>
<evidence type="ECO:0000259" key="5">
    <source>
        <dbReference type="PROSITE" id="PS50850"/>
    </source>
</evidence>
<feature type="transmembrane region" description="Helical" evidence="4">
    <location>
        <begin position="397"/>
        <end position="418"/>
    </location>
</feature>
<proteinExistence type="inferred from homology"/>
<dbReference type="GO" id="GO:0022857">
    <property type="term" value="F:transmembrane transporter activity"/>
    <property type="evidence" value="ECO:0007669"/>
    <property type="project" value="InterPro"/>
</dbReference>
<sequence length="508" mass="55160">MNIPLEIMPSHHDGETPPRASSRLSSMTPAVCQALKSSQRETSERVSIRSFPRINVNAGQNENSRGDLTQEDGIPGDENSSFVAEPSNLPPADHGFQAWLYLLGAFVVETLVWGFPNSFGVFLSYYSKMYQEEKGAELLLPLAGTLCSGLMYCSGPIIYPIVARYPSQRRTSMWVGNFICFGSLFGASFVKKPWQIVLLQGGGYGLGGSLLYAPTVSYMSEWFYIRRGLANGVMNAGTAVGGLLLPLVLPSIIRPHGTSSTLRYLSIAVFVLLSTVLPFIRHRLPEDRIRYIATSSRTRWSTNKSFWLLICVTALQGFAYFLPIVYLPTFAQDMRLSDSQASLALALLNGSSVVSRIALGHLSDIFNPWILTTITLAATSVATFVLWGALVTTIGTLSVYSILFGALAGGFSSLWTGFVRPIAKDDTTAATSMLGMLMLSRGIGNVLSTPISSALIVGSMDGYVRSGLQSGSRWANLIIYIGIVLAGATSVGLFGWLRDRNTRPTLTH</sequence>
<dbReference type="EMBL" id="CAJMWY010000375">
    <property type="protein sequence ID" value="CAE6430950.1"/>
    <property type="molecule type" value="Genomic_DNA"/>
</dbReference>
<evidence type="ECO:0000256" key="3">
    <source>
        <dbReference type="SAM" id="MobiDB-lite"/>
    </source>
</evidence>
<feature type="transmembrane region" description="Helical" evidence="4">
    <location>
        <begin position="261"/>
        <end position="280"/>
    </location>
</feature>
<protein>
    <recommendedName>
        <fullName evidence="5">Major facilitator superfamily (MFS) profile domain-containing protein</fullName>
    </recommendedName>
</protein>
<reference evidence="6" key="1">
    <citation type="submission" date="2021-01" db="EMBL/GenBank/DDBJ databases">
        <authorList>
            <person name="Kaushik A."/>
        </authorList>
    </citation>
    <scope>NUCLEOTIDE SEQUENCE</scope>
    <source>
        <strain evidence="6">AG4-RS23</strain>
    </source>
</reference>
<feature type="transmembrane region" description="Helical" evidence="4">
    <location>
        <begin position="138"/>
        <end position="162"/>
    </location>
</feature>
<comment type="similarity">
    <text evidence="2">Belongs to the major facilitator superfamily. Monocarboxylate porter (TC 2.A.1.13) family.</text>
</comment>
<dbReference type="GO" id="GO:0016020">
    <property type="term" value="C:membrane"/>
    <property type="evidence" value="ECO:0007669"/>
    <property type="project" value="UniProtKB-SubCell"/>
</dbReference>
<evidence type="ECO:0000256" key="1">
    <source>
        <dbReference type="ARBA" id="ARBA00004141"/>
    </source>
</evidence>
<evidence type="ECO:0000313" key="7">
    <source>
        <dbReference type="Proteomes" id="UP000663861"/>
    </source>
</evidence>
<evidence type="ECO:0000256" key="2">
    <source>
        <dbReference type="ARBA" id="ARBA00006727"/>
    </source>
</evidence>
<organism evidence="6 7">
    <name type="scientific">Rhizoctonia solani</name>
    <dbReference type="NCBI Taxonomy" id="456999"/>
    <lineage>
        <taxon>Eukaryota</taxon>
        <taxon>Fungi</taxon>
        <taxon>Dikarya</taxon>
        <taxon>Basidiomycota</taxon>
        <taxon>Agaricomycotina</taxon>
        <taxon>Agaricomycetes</taxon>
        <taxon>Cantharellales</taxon>
        <taxon>Ceratobasidiaceae</taxon>
        <taxon>Rhizoctonia</taxon>
    </lineage>
</organism>
<feature type="region of interest" description="Disordered" evidence="3">
    <location>
        <begin position="1"/>
        <end position="27"/>
    </location>
</feature>
<dbReference type="Pfam" id="PF07690">
    <property type="entry name" value="MFS_1"/>
    <property type="match status" value="1"/>
</dbReference>
<dbReference type="SUPFAM" id="SSF103473">
    <property type="entry name" value="MFS general substrate transporter"/>
    <property type="match status" value="1"/>
</dbReference>
<feature type="transmembrane region" description="Helical" evidence="4">
    <location>
        <begin position="366"/>
        <end position="391"/>
    </location>
</feature>
<dbReference type="InterPro" id="IPR036259">
    <property type="entry name" value="MFS_trans_sf"/>
</dbReference>
<feature type="transmembrane region" description="Helical" evidence="4">
    <location>
        <begin position="99"/>
        <end position="126"/>
    </location>
</feature>
<dbReference type="InterPro" id="IPR050327">
    <property type="entry name" value="Proton-linked_MCT"/>
</dbReference>
<feature type="transmembrane region" description="Helical" evidence="4">
    <location>
        <begin position="174"/>
        <end position="190"/>
    </location>
</feature>
<dbReference type="InterPro" id="IPR011701">
    <property type="entry name" value="MFS"/>
</dbReference>
<feature type="transmembrane region" description="Helical" evidence="4">
    <location>
        <begin position="306"/>
        <end position="327"/>
    </location>
</feature>
<keyword evidence="4" id="KW-0472">Membrane</keyword>
<dbReference type="PROSITE" id="PS50850">
    <property type="entry name" value="MFS"/>
    <property type="match status" value="1"/>
</dbReference>
<keyword evidence="4" id="KW-0812">Transmembrane</keyword>
<comment type="caution">
    <text evidence="6">The sequence shown here is derived from an EMBL/GenBank/DDBJ whole genome shotgun (WGS) entry which is preliminary data.</text>
</comment>
<dbReference type="Gene3D" id="1.20.1250.20">
    <property type="entry name" value="MFS general substrate transporter like domains"/>
    <property type="match status" value="2"/>
</dbReference>
<dbReference type="InterPro" id="IPR020846">
    <property type="entry name" value="MFS_dom"/>
</dbReference>
<keyword evidence="4" id="KW-1133">Transmembrane helix</keyword>
<accession>A0A8H3AI58</accession>
<evidence type="ECO:0000256" key="4">
    <source>
        <dbReference type="SAM" id="Phobius"/>
    </source>
</evidence>
<comment type="subcellular location">
    <subcellularLocation>
        <location evidence="1">Membrane</location>
        <topology evidence="1">Multi-pass membrane protein</topology>
    </subcellularLocation>
</comment>
<name>A0A8H3AI58_9AGAM</name>
<feature type="transmembrane region" description="Helical" evidence="4">
    <location>
        <begin position="228"/>
        <end position="249"/>
    </location>
</feature>
<dbReference type="AlphaFoldDB" id="A0A8H3AI58"/>
<dbReference type="Proteomes" id="UP000663861">
    <property type="component" value="Unassembled WGS sequence"/>
</dbReference>
<evidence type="ECO:0000313" key="6">
    <source>
        <dbReference type="EMBL" id="CAE6430950.1"/>
    </source>
</evidence>
<feature type="transmembrane region" description="Helical" evidence="4">
    <location>
        <begin position="477"/>
        <end position="497"/>
    </location>
</feature>
<dbReference type="PANTHER" id="PTHR11360:SF287">
    <property type="entry name" value="MFS MONOCARBOXYLATE TRANSPORTER"/>
    <property type="match status" value="1"/>
</dbReference>
<feature type="region of interest" description="Disordered" evidence="3">
    <location>
        <begin position="57"/>
        <end position="82"/>
    </location>
</feature>
<feature type="compositionally biased region" description="Polar residues" evidence="3">
    <location>
        <begin position="57"/>
        <end position="67"/>
    </location>
</feature>